<dbReference type="SMART" id="SM00271">
    <property type="entry name" value="DnaJ"/>
    <property type="match status" value="1"/>
</dbReference>
<protein>
    <recommendedName>
        <fullName evidence="1">J domain-containing protein</fullName>
    </recommendedName>
</protein>
<feature type="domain" description="J" evidence="1">
    <location>
        <begin position="41"/>
        <end position="103"/>
    </location>
</feature>
<evidence type="ECO:0000259" key="1">
    <source>
        <dbReference type="PROSITE" id="PS50076"/>
    </source>
</evidence>
<dbReference type="PRINTS" id="PR00625">
    <property type="entry name" value="JDOMAIN"/>
</dbReference>
<accession>A0A382WLY6</accession>
<dbReference type="Pfam" id="PF00226">
    <property type="entry name" value="DnaJ"/>
    <property type="match status" value="1"/>
</dbReference>
<name>A0A382WLY6_9ZZZZ</name>
<dbReference type="GO" id="GO:0044183">
    <property type="term" value="F:protein folding chaperone"/>
    <property type="evidence" value="ECO:0007669"/>
    <property type="project" value="TreeGrafter"/>
</dbReference>
<dbReference type="GO" id="GO:0005737">
    <property type="term" value="C:cytoplasm"/>
    <property type="evidence" value="ECO:0007669"/>
    <property type="project" value="TreeGrafter"/>
</dbReference>
<feature type="non-terminal residue" evidence="2">
    <location>
        <position position="1"/>
    </location>
</feature>
<dbReference type="InterPro" id="IPR001623">
    <property type="entry name" value="DnaJ_domain"/>
</dbReference>
<dbReference type="PANTHER" id="PTHR43948:SF10">
    <property type="entry name" value="MRJ, ISOFORM E"/>
    <property type="match status" value="1"/>
</dbReference>
<evidence type="ECO:0000313" key="2">
    <source>
        <dbReference type="EMBL" id="SVD59604.1"/>
    </source>
</evidence>
<dbReference type="GO" id="GO:0051087">
    <property type="term" value="F:protein-folding chaperone binding"/>
    <property type="evidence" value="ECO:0007669"/>
    <property type="project" value="TreeGrafter"/>
</dbReference>
<dbReference type="AlphaFoldDB" id="A0A382WLY6"/>
<reference evidence="2" key="1">
    <citation type="submission" date="2018-05" db="EMBL/GenBank/DDBJ databases">
        <authorList>
            <person name="Lanie J.A."/>
            <person name="Ng W.-L."/>
            <person name="Kazmierczak K.M."/>
            <person name="Andrzejewski T.M."/>
            <person name="Davidsen T.M."/>
            <person name="Wayne K.J."/>
            <person name="Tettelin H."/>
            <person name="Glass J.I."/>
            <person name="Rusch D."/>
            <person name="Podicherti R."/>
            <person name="Tsui H.-C.T."/>
            <person name="Winkler M.E."/>
        </authorList>
    </citation>
    <scope>NUCLEOTIDE SEQUENCE</scope>
</reference>
<proteinExistence type="predicted"/>
<dbReference type="EMBL" id="UINC01160772">
    <property type="protein sequence ID" value="SVD59604.1"/>
    <property type="molecule type" value="Genomic_DNA"/>
</dbReference>
<sequence length="105" mass="12089">AEGELTEIIQSELNQLSKLLNLSYQQHDLIRGKYCLVSIKTPYTLLGVAPNASNEEIKKAYRQMVMTYHPDKTAYLGEEQAEEAHLKFLEIMEAYKELEKERGVI</sequence>
<organism evidence="2">
    <name type="scientific">marine metagenome</name>
    <dbReference type="NCBI Taxonomy" id="408172"/>
    <lineage>
        <taxon>unclassified sequences</taxon>
        <taxon>metagenomes</taxon>
        <taxon>ecological metagenomes</taxon>
    </lineage>
</organism>
<dbReference type="Gene3D" id="1.10.287.110">
    <property type="entry name" value="DnaJ domain"/>
    <property type="match status" value="1"/>
</dbReference>
<dbReference type="PANTHER" id="PTHR43948">
    <property type="entry name" value="DNAJ HOMOLOG SUBFAMILY B"/>
    <property type="match status" value="1"/>
</dbReference>
<gene>
    <name evidence="2" type="ORF">METZ01_LOCUS412458</name>
</gene>
<dbReference type="SUPFAM" id="SSF46565">
    <property type="entry name" value="Chaperone J-domain"/>
    <property type="match status" value="1"/>
</dbReference>
<dbReference type="InterPro" id="IPR036869">
    <property type="entry name" value="J_dom_sf"/>
</dbReference>
<dbReference type="PROSITE" id="PS50076">
    <property type="entry name" value="DNAJ_2"/>
    <property type="match status" value="1"/>
</dbReference>
<dbReference type="CDD" id="cd06257">
    <property type="entry name" value="DnaJ"/>
    <property type="match status" value="1"/>
</dbReference>
<dbReference type="GO" id="GO:0051082">
    <property type="term" value="F:unfolded protein binding"/>
    <property type="evidence" value="ECO:0007669"/>
    <property type="project" value="TreeGrafter"/>
</dbReference>